<dbReference type="EMBL" id="PVXP01000065">
    <property type="protein sequence ID" value="PRR81725.1"/>
    <property type="molecule type" value="Genomic_DNA"/>
</dbReference>
<name>A0A2T0BD02_9CLOT</name>
<evidence type="ECO:0000313" key="2">
    <source>
        <dbReference type="Proteomes" id="UP000237798"/>
    </source>
</evidence>
<accession>A0A2T0BD02</accession>
<keyword evidence="2" id="KW-1185">Reference proteome</keyword>
<comment type="caution">
    <text evidence="1">The sequence shown here is derived from an EMBL/GenBank/DDBJ whole genome shotgun (WGS) entry which is preliminary data.</text>
</comment>
<gene>
    <name evidence="1" type="ORF">CLLU_30410</name>
</gene>
<reference evidence="1 2" key="1">
    <citation type="submission" date="2018-03" db="EMBL/GenBank/DDBJ databases">
        <title>Genome sequence of Clostridium luticellarii DSM 29923.</title>
        <authorList>
            <person name="Poehlein A."/>
            <person name="Daniel R."/>
        </authorList>
    </citation>
    <scope>NUCLEOTIDE SEQUENCE [LARGE SCALE GENOMIC DNA]</scope>
    <source>
        <strain evidence="1 2">DSM 29923</strain>
    </source>
</reference>
<proteinExistence type="predicted"/>
<organism evidence="1 2">
    <name type="scientific">Clostridium luticellarii</name>
    <dbReference type="NCBI Taxonomy" id="1691940"/>
    <lineage>
        <taxon>Bacteria</taxon>
        <taxon>Bacillati</taxon>
        <taxon>Bacillota</taxon>
        <taxon>Clostridia</taxon>
        <taxon>Eubacteriales</taxon>
        <taxon>Clostridiaceae</taxon>
        <taxon>Clostridium</taxon>
    </lineage>
</organism>
<dbReference type="PANTHER" id="PTHR42827:SF1">
    <property type="entry name" value="IRON-SULFUR CLUSTER-BINDING PROTEIN"/>
    <property type="match status" value="1"/>
</dbReference>
<dbReference type="AlphaFoldDB" id="A0A2T0BD02"/>
<sequence length="229" mass="25926">MNEELYFFIKNLFDEDGYNNILKNYGVKQIFSSNPLFGVALGSDPIFRKFKKIIGPEHLTPEELWSDNSLPVLDNLGNCIRVLSIVFPYTSFIRSKYSNGDEFPSEIYSLSRHIANYFISDVLSQVVDYIKDHGFYAAAAIKSPSYKEYVSNADMLYATWSERHVAFAAGLGKFGLHAALITEAGCNVRLGSIITKAIYKLVESGNRFYHISNYRFIDRIGYGIKTNCG</sequence>
<evidence type="ECO:0000313" key="1">
    <source>
        <dbReference type="EMBL" id="PRR81725.1"/>
    </source>
</evidence>
<dbReference type="PANTHER" id="PTHR42827">
    <property type="entry name" value="IRON-SULFUR CLUSTER-BINDING PROTEIN-RELATED"/>
    <property type="match status" value="1"/>
</dbReference>
<protein>
    <submittedName>
        <fullName evidence="1">Uncharacterized protein</fullName>
    </submittedName>
</protein>
<dbReference type="RefSeq" id="WP_242977679.1">
    <property type="nucleotide sequence ID" value="NZ_PVXP01000065.1"/>
</dbReference>
<dbReference type="Proteomes" id="UP000237798">
    <property type="component" value="Unassembled WGS sequence"/>
</dbReference>